<evidence type="ECO:0000313" key="2">
    <source>
        <dbReference type="Proteomes" id="UP000253845"/>
    </source>
</evidence>
<name>A0A370BFA3_ASPNG</name>
<dbReference type="EMBL" id="KZ851973">
    <property type="protein sequence ID" value="RDH14223.1"/>
    <property type="molecule type" value="Genomic_DNA"/>
</dbReference>
<accession>A0A370BFA3</accession>
<dbReference type="Proteomes" id="UP000253845">
    <property type="component" value="Unassembled WGS sequence"/>
</dbReference>
<dbReference type="VEuPathDB" id="FungiDB:M747DRAFT_169537"/>
<gene>
    <name evidence="1" type="ORF">M747DRAFT_169537</name>
</gene>
<dbReference type="AlphaFoldDB" id="A0A370BFA3"/>
<proteinExistence type="predicted"/>
<organism evidence="1 2">
    <name type="scientific">Aspergillus niger ATCC 13496</name>
    <dbReference type="NCBI Taxonomy" id="1353008"/>
    <lineage>
        <taxon>Eukaryota</taxon>
        <taxon>Fungi</taxon>
        <taxon>Dikarya</taxon>
        <taxon>Ascomycota</taxon>
        <taxon>Pezizomycotina</taxon>
        <taxon>Eurotiomycetes</taxon>
        <taxon>Eurotiomycetidae</taxon>
        <taxon>Eurotiales</taxon>
        <taxon>Aspergillaceae</taxon>
        <taxon>Aspergillus</taxon>
        <taxon>Aspergillus subgen. Circumdati</taxon>
    </lineage>
</organism>
<sequence>MESLLVRDHSGSIYPPPKLCVPRLDMQPNSLSVNLLPLPTHTHLDFRCAPTNSLSRSVQSPGYLIHRHGASNSPNLKYITPPRAASAAPFSSFSSSTTLERSVLSSFYTVRQSYYHQASPAFFRHSFLISFESSLCACGRLRPSLLLPTN</sequence>
<protein>
    <submittedName>
        <fullName evidence="1">Uncharacterized protein</fullName>
    </submittedName>
</protein>
<evidence type="ECO:0000313" key="1">
    <source>
        <dbReference type="EMBL" id="RDH14223.1"/>
    </source>
</evidence>
<reference evidence="1 2" key="1">
    <citation type="submission" date="2018-07" db="EMBL/GenBank/DDBJ databases">
        <title>Section-level genome sequencing of Aspergillus section Nigri to investigate inter- and intra-species variation.</title>
        <authorList>
            <consortium name="DOE Joint Genome Institute"/>
            <person name="Vesth T.C."/>
            <person name="Nybo J.L."/>
            <person name="Theobald S."/>
            <person name="Frisvad J.C."/>
            <person name="Larsen T.O."/>
            <person name="Nielsen K.F."/>
            <person name="Hoof J.B."/>
            <person name="Brandl J."/>
            <person name="Salamov A."/>
            <person name="Riley R."/>
            <person name="Gladden J.M."/>
            <person name="Phatale P."/>
            <person name="Nielsen M.T."/>
            <person name="Lyhne E.K."/>
            <person name="Kogle M.E."/>
            <person name="Strasser K."/>
            <person name="McDonnell E."/>
            <person name="Barry K."/>
            <person name="Clum A."/>
            <person name="Chen C."/>
            <person name="Nolan M."/>
            <person name="Sandor L."/>
            <person name="Kuo A."/>
            <person name="Lipzen A."/>
            <person name="Hainaut M."/>
            <person name="Drula E."/>
            <person name="Tsang A."/>
            <person name="Magnuson J.K."/>
            <person name="Henrissat B."/>
            <person name="Wiebenga A."/>
            <person name="Simmons B.A."/>
            <person name="Makela M.R."/>
            <person name="De vries R.P."/>
            <person name="Grigoriev I.V."/>
            <person name="Mortensen U.H."/>
            <person name="Baker S.E."/>
            <person name="Andersen M.R."/>
        </authorList>
    </citation>
    <scope>NUCLEOTIDE SEQUENCE [LARGE SCALE GENOMIC DNA]</scope>
    <source>
        <strain evidence="1 2">ATCC 13496</strain>
    </source>
</reference>